<keyword evidence="4" id="KW-1185">Reference proteome</keyword>
<dbReference type="InterPro" id="IPR052189">
    <property type="entry name" value="L-asp_N-monooxygenase_NS-form"/>
</dbReference>
<dbReference type="InterPro" id="IPR038732">
    <property type="entry name" value="HpyO/CreE_NAD-binding"/>
</dbReference>
<accession>A0A1E3VWI3</accession>
<name>A0A1E3VWI3_9HYPH</name>
<dbReference type="Gene3D" id="3.50.50.60">
    <property type="entry name" value="FAD/NAD(P)-binding domain"/>
    <property type="match status" value="1"/>
</dbReference>
<evidence type="ECO:0000313" key="4">
    <source>
        <dbReference type="Proteomes" id="UP000094501"/>
    </source>
</evidence>
<dbReference type="EMBL" id="LPWG01000014">
    <property type="protein sequence ID" value="ODR97885.1"/>
    <property type="molecule type" value="Genomic_DNA"/>
</dbReference>
<comment type="caution">
    <text evidence="3">The sequence shown here is derived from an EMBL/GenBank/DDBJ whole genome shotgun (WGS) entry which is preliminary data.</text>
</comment>
<dbReference type="RefSeq" id="WP_069438212.1">
    <property type="nucleotide sequence ID" value="NZ_LPWG01000014.1"/>
</dbReference>
<dbReference type="Pfam" id="PF13454">
    <property type="entry name" value="NAD_binding_9"/>
    <property type="match status" value="1"/>
</dbReference>
<feature type="region of interest" description="Disordered" evidence="1">
    <location>
        <begin position="230"/>
        <end position="259"/>
    </location>
</feature>
<proteinExistence type="predicted"/>
<sequence>MQHEINICVVGGGFTGAAAAIACLRHIERPFRLVIIEPTGSLGRGIAYGSHDPMHLLNVRARDLSVCADRPGDFSTWAFRHLDQGEDDVGLLEGVNHAFFSRQLFGEYVRQRLNETIARRPDVQFDIVAASAVACSRKGTGFRIRTDRAGTVEADVVVVATGYGASTASGQESLPPFGFVSTDQFAGARSMVLIGSGLTMVDVLLNARREGFAGEATILSRRGQIPREHAAKASCRRRWRSPRRRALPGSRPRYASRARPQRLMGRLAGRDQWTAADDFGHLAGS</sequence>
<dbReference type="PANTHER" id="PTHR40254:SF1">
    <property type="entry name" value="BLR0577 PROTEIN"/>
    <property type="match status" value="1"/>
</dbReference>
<protein>
    <recommendedName>
        <fullName evidence="2">FAD-dependent urate hydroxylase HpyO/Asp monooxygenase CreE-like FAD/NAD(P)-binding domain-containing protein</fullName>
    </recommendedName>
</protein>
<dbReference type="InterPro" id="IPR036188">
    <property type="entry name" value="FAD/NAD-bd_sf"/>
</dbReference>
<reference evidence="3 4" key="1">
    <citation type="journal article" date="2016" name="Environ. Microbiol.">
        <title>New Methyloceanibacter diversity from North Sea sediments includes methanotroph containing solely the soluble methane monooxygenase.</title>
        <authorList>
            <person name="Vekeman B."/>
            <person name="Kerckhof F.M."/>
            <person name="Cremers G."/>
            <person name="de Vos P."/>
            <person name="Vandamme P."/>
            <person name="Boon N."/>
            <person name="Op den Camp H.J."/>
            <person name="Heylen K."/>
        </authorList>
    </citation>
    <scope>NUCLEOTIDE SEQUENCE [LARGE SCALE GENOMIC DNA]</scope>
    <source>
        <strain evidence="3 4">R-67174</strain>
    </source>
</reference>
<evidence type="ECO:0000313" key="3">
    <source>
        <dbReference type="EMBL" id="ODR97885.1"/>
    </source>
</evidence>
<evidence type="ECO:0000259" key="2">
    <source>
        <dbReference type="Pfam" id="PF13454"/>
    </source>
</evidence>
<dbReference type="PANTHER" id="PTHR40254">
    <property type="entry name" value="BLR0577 PROTEIN"/>
    <property type="match status" value="1"/>
</dbReference>
<dbReference type="OrthoDB" id="101972at2"/>
<feature type="domain" description="FAD-dependent urate hydroxylase HpyO/Asp monooxygenase CreE-like FAD/NAD(P)-binding" evidence="2">
    <location>
        <begin position="9"/>
        <end position="163"/>
    </location>
</feature>
<dbReference type="STRING" id="1774968.AUC68_10110"/>
<evidence type="ECO:0000256" key="1">
    <source>
        <dbReference type="SAM" id="MobiDB-lite"/>
    </source>
</evidence>
<feature type="compositionally biased region" description="Basic residues" evidence="1">
    <location>
        <begin position="234"/>
        <end position="246"/>
    </location>
</feature>
<gene>
    <name evidence="3" type="ORF">AUC68_10110</name>
</gene>
<dbReference type="SUPFAM" id="SSF51905">
    <property type="entry name" value="FAD/NAD(P)-binding domain"/>
    <property type="match status" value="1"/>
</dbReference>
<organism evidence="3 4">
    <name type="scientific">Methyloceanibacter methanicus</name>
    <dbReference type="NCBI Taxonomy" id="1774968"/>
    <lineage>
        <taxon>Bacteria</taxon>
        <taxon>Pseudomonadati</taxon>
        <taxon>Pseudomonadota</taxon>
        <taxon>Alphaproteobacteria</taxon>
        <taxon>Hyphomicrobiales</taxon>
        <taxon>Hyphomicrobiaceae</taxon>
        <taxon>Methyloceanibacter</taxon>
    </lineage>
</organism>
<dbReference type="AlphaFoldDB" id="A0A1E3VWI3"/>
<dbReference type="Proteomes" id="UP000094501">
    <property type="component" value="Unassembled WGS sequence"/>
</dbReference>